<reference evidence="2 3" key="1">
    <citation type="submission" date="2016-06" db="EMBL/GenBank/DDBJ databases">
        <title>Genome sequence of halotolerant plant growth promoting strain of Halomonas elongata HEK1 isolated from salterns of Rann of Kutch, Gujarat, India.</title>
        <authorList>
            <person name="Gaba S."/>
            <person name="Singh R.N."/>
            <person name="Abrol S."/>
            <person name="Kaushik R."/>
            <person name="Saxena A.K."/>
        </authorList>
    </citation>
    <scope>NUCLEOTIDE SEQUENCE [LARGE SCALE GENOMIC DNA]</scope>
    <source>
        <strain evidence="2 3">HEK1</strain>
    </source>
</reference>
<proteinExistence type="predicted"/>
<name>A0A1B8P422_HALEL</name>
<gene>
    <name evidence="2" type="ORF">A8U91_01328</name>
</gene>
<evidence type="ECO:0000256" key="1">
    <source>
        <dbReference type="SAM" id="MobiDB-lite"/>
    </source>
</evidence>
<sequence length="57" mass="6107">MTQASLSEVNAAFFASLRNRPQETKGSGDGPDASAANSKPAQKRTRSRKPKADSEQE</sequence>
<protein>
    <submittedName>
        <fullName evidence="2">Uncharacterized protein</fullName>
    </submittedName>
</protein>
<dbReference type="Proteomes" id="UP000092504">
    <property type="component" value="Unassembled WGS sequence"/>
</dbReference>
<organism evidence="2 3">
    <name type="scientific">Halomonas elongata</name>
    <dbReference type="NCBI Taxonomy" id="2746"/>
    <lineage>
        <taxon>Bacteria</taxon>
        <taxon>Pseudomonadati</taxon>
        <taxon>Pseudomonadota</taxon>
        <taxon>Gammaproteobacteria</taxon>
        <taxon>Oceanospirillales</taxon>
        <taxon>Halomonadaceae</taxon>
        <taxon>Halomonas</taxon>
    </lineage>
</organism>
<accession>A0A1B8P422</accession>
<dbReference type="EMBL" id="MAJD01000001">
    <property type="protein sequence ID" value="OBX36980.1"/>
    <property type="molecule type" value="Genomic_DNA"/>
</dbReference>
<comment type="caution">
    <text evidence="2">The sequence shown here is derived from an EMBL/GenBank/DDBJ whole genome shotgun (WGS) entry which is preliminary data.</text>
</comment>
<feature type="region of interest" description="Disordered" evidence="1">
    <location>
        <begin position="16"/>
        <end position="57"/>
    </location>
</feature>
<evidence type="ECO:0000313" key="2">
    <source>
        <dbReference type="EMBL" id="OBX36980.1"/>
    </source>
</evidence>
<evidence type="ECO:0000313" key="3">
    <source>
        <dbReference type="Proteomes" id="UP000092504"/>
    </source>
</evidence>
<dbReference type="AlphaFoldDB" id="A0A1B8P422"/>